<dbReference type="GO" id="GO:0016020">
    <property type="term" value="C:membrane"/>
    <property type="evidence" value="ECO:0007669"/>
    <property type="project" value="UniProtKB-SubCell"/>
</dbReference>
<feature type="transmembrane region" description="Helical" evidence="5">
    <location>
        <begin position="124"/>
        <end position="144"/>
    </location>
</feature>
<dbReference type="NCBIfam" id="NF045951">
    <property type="entry name" value="MAG0110_fam"/>
    <property type="match status" value="1"/>
</dbReference>
<dbReference type="Pfam" id="PF01027">
    <property type="entry name" value="Bax1-I"/>
    <property type="match status" value="1"/>
</dbReference>
<keyword evidence="3 5" id="KW-1133">Transmembrane helix</keyword>
<dbReference type="BioCyc" id="MPUL272635:G1GT6-228-MONOMER"/>
<evidence type="ECO:0000256" key="3">
    <source>
        <dbReference type="ARBA" id="ARBA00022989"/>
    </source>
</evidence>
<dbReference type="InterPro" id="IPR006214">
    <property type="entry name" value="Bax_inhibitor_1-related"/>
</dbReference>
<sequence length="245" mass="28177">MFENSNLSIKQKKHFILTKNKFYATTFLFLGIMLLSLMSMTMVFTSTNWIFQDLQRAKRLLYIAIGTSFSLFIVSFFFRRKMSTSIGFALFIVVPWTLSLSFLASSSISIYLTLNQNNVLKSLAIIAIPGATLIVIGLLSWFNIFKFWKLYSFLIFGTFGLIIFSIVSFFIFNSVLHTIYSVLAYIIFSLWIGFDIWIIQKKAEYIQTYEREITISAFLALALTSAFSIFIDVVNLVLITADLLR</sequence>
<dbReference type="EMBL" id="AL445563">
    <property type="protein sequence ID" value="CAC13400.1"/>
    <property type="molecule type" value="Genomic_DNA"/>
</dbReference>
<organism evidence="7">
    <name type="scientific">Mycoplasmopsis pulmonis (strain UAB CTIP)</name>
    <name type="common">Mycoplasma pulmonis</name>
    <dbReference type="NCBI Taxonomy" id="272635"/>
    <lineage>
        <taxon>Bacteria</taxon>
        <taxon>Bacillati</taxon>
        <taxon>Mycoplasmatota</taxon>
        <taxon>Mycoplasmoidales</taxon>
        <taxon>Metamycoplasmataceae</taxon>
        <taxon>Mycoplasmopsis</taxon>
    </lineage>
</organism>
<evidence type="ECO:0000256" key="4">
    <source>
        <dbReference type="ARBA" id="ARBA00023136"/>
    </source>
</evidence>
<evidence type="ECO:0000256" key="1">
    <source>
        <dbReference type="ARBA" id="ARBA00004141"/>
    </source>
</evidence>
<comment type="subcellular location">
    <subcellularLocation>
        <location evidence="1">Membrane</location>
        <topology evidence="1">Multi-pass membrane protein</topology>
    </subcellularLocation>
</comment>
<evidence type="ECO:0000256" key="2">
    <source>
        <dbReference type="ARBA" id="ARBA00022692"/>
    </source>
</evidence>
<feature type="transmembrane region" description="Helical" evidence="5">
    <location>
        <begin position="178"/>
        <end position="198"/>
    </location>
</feature>
<dbReference type="STRING" id="272635.gene:17576815"/>
<feature type="transmembrane region" description="Helical" evidence="5">
    <location>
        <begin position="60"/>
        <end position="78"/>
    </location>
</feature>
<gene>
    <name evidence="6" type="ordered locus">MYPU_2270</name>
</gene>
<dbReference type="HOGENOM" id="CLU_1132628_0_0_14"/>
<evidence type="ECO:0000313" key="7">
    <source>
        <dbReference type="Proteomes" id="UP000000528"/>
    </source>
</evidence>
<keyword evidence="2 5" id="KW-0812">Transmembrane</keyword>
<feature type="transmembrane region" description="Helical" evidence="5">
    <location>
        <begin position="151"/>
        <end position="172"/>
    </location>
</feature>
<dbReference type="PIR" id="C90540">
    <property type="entry name" value="C90540"/>
</dbReference>
<evidence type="ECO:0000313" key="6">
    <source>
        <dbReference type="EMBL" id="CAC13400.1"/>
    </source>
</evidence>
<feature type="transmembrane region" description="Helical" evidence="5">
    <location>
        <begin position="21"/>
        <end position="40"/>
    </location>
</feature>
<accession>Q98QY3</accession>
<keyword evidence="7" id="KW-1185">Reference proteome</keyword>
<keyword evidence="4 5" id="KW-0472">Membrane</keyword>
<reference evidence="6 7" key="1">
    <citation type="journal article" date="2001" name="Nucleic Acids Res.">
        <title>The complete genome sequence of the murine respiratory pathogen Mycoplasma pulmonis.</title>
        <authorList>
            <person name="Chambaud I."/>
            <person name="Heilig R."/>
            <person name="Ferris S."/>
            <person name="Barbe V."/>
            <person name="Samson D."/>
            <person name="Galisson F."/>
            <person name="Moszer I."/>
            <person name="Dybvig K."/>
            <person name="Wroblewski H."/>
            <person name="Viari A."/>
            <person name="Rocha E.P.C."/>
            <person name="Blanchard A."/>
        </authorList>
    </citation>
    <scope>NUCLEOTIDE SEQUENCE [LARGE SCALE GENOMIC DNA]</scope>
    <source>
        <strain evidence="6 7">UAB CTIP</strain>
    </source>
</reference>
<protein>
    <submittedName>
        <fullName evidence="6">Uncharacterized protein</fullName>
    </submittedName>
</protein>
<dbReference type="AlphaFoldDB" id="Q98QY3"/>
<feature type="transmembrane region" description="Helical" evidence="5">
    <location>
        <begin position="218"/>
        <end position="241"/>
    </location>
</feature>
<dbReference type="Proteomes" id="UP000000528">
    <property type="component" value="Chromosome"/>
</dbReference>
<dbReference type="KEGG" id="mpu:MYPU_2270"/>
<feature type="transmembrane region" description="Helical" evidence="5">
    <location>
        <begin position="90"/>
        <end position="112"/>
    </location>
</feature>
<name>Q98QY3_MYCPU</name>
<evidence type="ECO:0000256" key="5">
    <source>
        <dbReference type="SAM" id="Phobius"/>
    </source>
</evidence>
<proteinExistence type="predicted"/>